<organism evidence="2 3">
    <name type="scientific">Cymbomonas tetramitiformis</name>
    <dbReference type="NCBI Taxonomy" id="36881"/>
    <lineage>
        <taxon>Eukaryota</taxon>
        <taxon>Viridiplantae</taxon>
        <taxon>Chlorophyta</taxon>
        <taxon>Pyramimonadophyceae</taxon>
        <taxon>Pyramimonadales</taxon>
        <taxon>Pyramimonadaceae</taxon>
        <taxon>Cymbomonas</taxon>
    </lineage>
</organism>
<evidence type="ECO:0000313" key="2">
    <source>
        <dbReference type="EMBL" id="KAK3276137.1"/>
    </source>
</evidence>
<feature type="compositionally biased region" description="Basic and acidic residues" evidence="1">
    <location>
        <begin position="40"/>
        <end position="60"/>
    </location>
</feature>
<keyword evidence="3" id="KW-1185">Reference proteome</keyword>
<evidence type="ECO:0000256" key="1">
    <source>
        <dbReference type="SAM" id="MobiDB-lite"/>
    </source>
</evidence>
<sequence length="147" mass="16881">MFLVPVHFQGPPTCVRPLDLGRVTARSYYQGFEGEEDFSAQDKTDTKPADHDTRSRGYRGLWDDQQRARRVRWEEQQLDRRAQLDEDARGWEELFARWKRAGAASSQDANYSQAGAGAQQHSSWPQNKHNWKPAVIMVSTKCLLAMA</sequence>
<accession>A0AAE0L8U4</accession>
<dbReference type="EMBL" id="LGRX02006753">
    <property type="protein sequence ID" value="KAK3276137.1"/>
    <property type="molecule type" value="Genomic_DNA"/>
</dbReference>
<dbReference type="Proteomes" id="UP001190700">
    <property type="component" value="Unassembled WGS sequence"/>
</dbReference>
<protein>
    <submittedName>
        <fullName evidence="2">Uncharacterized protein</fullName>
    </submittedName>
</protein>
<comment type="caution">
    <text evidence="2">The sequence shown here is derived from an EMBL/GenBank/DDBJ whole genome shotgun (WGS) entry which is preliminary data.</text>
</comment>
<dbReference type="AlphaFoldDB" id="A0AAE0L8U4"/>
<proteinExistence type="predicted"/>
<name>A0AAE0L8U4_9CHLO</name>
<evidence type="ECO:0000313" key="3">
    <source>
        <dbReference type="Proteomes" id="UP001190700"/>
    </source>
</evidence>
<gene>
    <name evidence="2" type="ORF">CYMTET_15773</name>
</gene>
<feature type="region of interest" description="Disordered" evidence="1">
    <location>
        <begin position="106"/>
        <end position="127"/>
    </location>
</feature>
<reference evidence="2 3" key="1">
    <citation type="journal article" date="2015" name="Genome Biol. Evol.">
        <title>Comparative Genomics of a Bacterivorous Green Alga Reveals Evolutionary Causalities and Consequences of Phago-Mixotrophic Mode of Nutrition.</title>
        <authorList>
            <person name="Burns J.A."/>
            <person name="Paasch A."/>
            <person name="Narechania A."/>
            <person name="Kim E."/>
        </authorList>
    </citation>
    <scope>NUCLEOTIDE SEQUENCE [LARGE SCALE GENOMIC DNA]</scope>
    <source>
        <strain evidence="2 3">PLY_AMNH</strain>
    </source>
</reference>
<feature type="region of interest" description="Disordered" evidence="1">
    <location>
        <begin position="36"/>
        <end position="60"/>
    </location>
</feature>